<reference evidence="3" key="1">
    <citation type="submission" date="2018-05" db="EMBL/GenBank/DDBJ databases">
        <title>Genome Sequencing of selected type strains of the family Eggerthellaceae.</title>
        <authorList>
            <person name="Danylec N."/>
            <person name="Stoll D.A."/>
            <person name="Doetsch A."/>
            <person name="Huch M."/>
        </authorList>
    </citation>
    <scope>NUCLEOTIDE SEQUENCE [LARGE SCALE GENOMIC DNA]</scope>
    <source>
        <strain evidence="3">DSM 22006</strain>
    </source>
</reference>
<dbReference type="InterPro" id="IPR053842">
    <property type="entry name" value="NikA-like"/>
</dbReference>
<comment type="caution">
    <text evidence="2">The sequence shown here is derived from an EMBL/GenBank/DDBJ whole genome shotgun (WGS) entry which is preliminary data.</text>
</comment>
<name>A0A3N0IFL4_9ACTN</name>
<feature type="region of interest" description="Disordered" evidence="1">
    <location>
        <begin position="132"/>
        <end position="172"/>
    </location>
</feature>
<organism evidence="2 3">
    <name type="scientific">Slackia isoflavoniconvertens</name>
    <dbReference type="NCBI Taxonomy" id="572010"/>
    <lineage>
        <taxon>Bacteria</taxon>
        <taxon>Bacillati</taxon>
        <taxon>Actinomycetota</taxon>
        <taxon>Coriobacteriia</taxon>
        <taxon>Eggerthellales</taxon>
        <taxon>Eggerthellaceae</taxon>
        <taxon>Slackia</taxon>
    </lineage>
</organism>
<dbReference type="RefSeq" id="WP_123219276.1">
    <property type="nucleotide sequence ID" value="NZ_JACHYQ010000001.1"/>
</dbReference>
<dbReference type="OrthoDB" id="3176748at2"/>
<accession>A0A3N0IFL4</accession>
<dbReference type="EMBL" id="QIBZ01000005">
    <property type="protein sequence ID" value="RNM35859.1"/>
    <property type="molecule type" value="Genomic_DNA"/>
</dbReference>
<dbReference type="Pfam" id="PF21983">
    <property type="entry name" value="NikA-like"/>
    <property type="match status" value="1"/>
</dbReference>
<proteinExistence type="predicted"/>
<evidence type="ECO:0000313" key="3">
    <source>
        <dbReference type="Proteomes" id="UP000271472"/>
    </source>
</evidence>
<dbReference type="AlphaFoldDB" id="A0A3N0IFL4"/>
<sequence length="172" mass="19425">MSVKSLDREGRWRDITIGFRVSEEENERINQLAALSGMTKQAFIIDRLEGNEITVLATTRMQKALAIQAKRVADELARVAAGSPVNARLMDVSGAILDVLRQMNDQGMAIDTLADGLTIEDMELSDLRRTMTPDMRQIPLTPEEVEPVADAEKRKPERRRRSTKGMFKKDKR</sequence>
<evidence type="ECO:0000256" key="1">
    <source>
        <dbReference type="SAM" id="MobiDB-lite"/>
    </source>
</evidence>
<dbReference type="Proteomes" id="UP000271472">
    <property type="component" value="Unassembled WGS sequence"/>
</dbReference>
<evidence type="ECO:0000313" key="2">
    <source>
        <dbReference type="EMBL" id="RNM35859.1"/>
    </source>
</evidence>
<protein>
    <submittedName>
        <fullName evidence="2">Uncharacterized protein</fullName>
    </submittedName>
</protein>
<keyword evidence="3" id="KW-1185">Reference proteome</keyword>
<dbReference type="GeneID" id="98662283"/>
<gene>
    <name evidence="2" type="ORF">DMP05_04090</name>
</gene>